<dbReference type="Proteomes" id="UP001159363">
    <property type="component" value="Chromosome 7"/>
</dbReference>
<protein>
    <submittedName>
        <fullName evidence="1">Uncharacterized protein</fullName>
    </submittedName>
</protein>
<comment type="caution">
    <text evidence="1">The sequence shown here is derived from an EMBL/GenBank/DDBJ whole genome shotgun (WGS) entry which is preliminary data.</text>
</comment>
<dbReference type="EMBL" id="JARBHB010000008">
    <property type="protein sequence ID" value="KAJ8878033.1"/>
    <property type="molecule type" value="Genomic_DNA"/>
</dbReference>
<organism evidence="1 2">
    <name type="scientific">Dryococelus australis</name>
    <dbReference type="NCBI Taxonomy" id="614101"/>
    <lineage>
        <taxon>Eukaryota</taxon>
        <taxon>Metazoa</taxon>
        <taxon>Ecdysozoa</taxon>
        <taxon>Arthropoda</taxon>
        <taxon>Hexapoda</taxon>
        <taxon>Insecta</taxon>
        <taxon>Pterygota</taxon>
        <taxon>Neoptera</taxon>
        <taxon>Polyneoptera</taxon>
        <taxon>Phasmatodea</taxon>
        <taxon>Verophasmatodea</taxon>
        <taxon>Anareolatae</taxon>
        <taxon>Phasmatidae</taxon>
        <taxon>Eurycanthinae</taxon>
        <taxon>Dryococelus</taxon>
    </lineage>
</organism>
<name>A0ABQ9H1G3_9NEOP</name>
<evidence type="ECO:0000313" key="1">
    <source>
        <dbReference type="EMBL" id="KAJ8878033.1"/>
    </source>
</evidence>
<gene>
    <name evidence="1" type="ORF">PR048_022496</name>
</gene>
<reference evidence="1 2" key="1">
    <citation type="submission" date="2023-02" db="EMBL/GenBank/DDBJ databases">
        <title>LHISI_Scaffold_Assembly.</title>
        <authorList>
            <person name="Stuart O.P."/>
            <person name="Cleave R."/>
            <person name="Magrath M.J.L."/>
            <person name="Mikheyev A.S."/>
        </authorList>
    </citation>
    <scope>NUCLEOTIDE SEQUENCE [LARGE SCALE GENOMIC DNA]</scope>
    <source>
        <strain evidence="1">Daus_M_001</strain>
        <tissue evidence="1">Leg muscle</tissue>
    </source>
</reference>
<evidence type="ECO:0000313" key="2">
    <source>
        <dbReference type="Proteomes" id="UP001159363"/>
    </source>
</evidence>
<keyword evidence="2" id="KW-1185">Reference proteome</keyword>
<accession>A0ABQ9H1G3</accession>
<sequence length="201" mass="21850">MFGDVNISAILDSFSVSYDKRVRPNYGGAAVKEAARLLASHQGEPGSITDGVPHGNRAGLWRVFSGISRSLRPCVPGFSMHNSLPPSSARNTRIAGIKVRGKREIPEKTRRLAASFDPIPTRENPRVKPPGIEPEPVGGETCRFVLELPRPVLVVLCHRVSECVLVMELQVPHAATTTGYSSMLMHRFIGPSCPKSVRGAF</sequence>
<proteinExistence type="predicted"/>